<evidence type="ECO:0000259" key="4">
    <source>
        <dbReference type="Pfam" id="PF00171"/>
    </source>
</evidence>
<dbReference type="RefSeq" id="WP_241915566.1">
    <property type="nucleotide sequence ID" value="NZ_CP093327.1"/>
</dbReference>
<organism evidence="5 6">
    <name type="scientific">Arthrobacter sulfonylureivorans</name>
    <dbReference type="NCBI Taxonomy" id="2486855"/>
    <lineage>
        <taxon>Bacteria</taxon>
        <taxon>Bacillati</taxon>
        <taxon>Actinomycetota</taxon>
        <taxon>Actinomycetes</taxon>
        <taxon>Micrococcales</taxon>
        <taxon>Micrococcaceae</taxon>
        <taxon>Arthrobacter</taxon>
    </lineage>
</organism>
<sequence length="494" mass="52158">MLTTTIREDTQRFLNRPARILIGGEWVNGTGTGRFQSLDPATGQAIGEIVSGSDSDVNDAVVAARSAFESPAWRGITAARRAEMLWRLADLIDENRAQLAELETLDQGKPYLSALNGDVAGSAQTFRYMAGWATKLDGETFNIGGSGQFHAYTRVEPIGVVGQIIPWNFPIGMAAWKIAPALAAGCAVVLKPAELTSFSALRLGELALEAGIPPGVLNIVTGSGSVVGTALVEHNGIDKISFTGSTEVGKAIVRASAGNLKRVGLELGGKNASIVLDDADMDRAVEGILQSAFGNSGQVCTAPSNILVQERIKAEFDERLAGAISRLSVGPGMEPESKVGPLVSESHLQHVEGFIERSRAAGATIVTGGSRLPSKGYFLEPTLVSNVDPTMEIARSEVFGPVITSMPFDTIEAAASIANDTEYGLTAQLWTRNVSTAHKMAELVDVGSVWINGKSMDIALPFGGFKQSGWGQEKGRAGIEQYTKSKTVVVALDT</sequence>
<dbReference type="Gene3D" id="3.40.605.10">
    <property type="entry name" value="Aldehyde Dehydrogenase, Chain A, domain 1"/>
    <property type="match status" value="1"/>
</dbReference>
<dbReference type="SUPFAM" id="SSF53720">
    <property type="entry name" value="ALDH-like"/>
    <property type="match status" value="1"/>
</dbReference>
<reference evidence="5 6" key="1">
    <citation type="submission" date="2022-03" db="EMBL/GenBank/DDBJ databases">
        <title>Isotopic signatures of nitrous oxide derived from detoxification processes.</title>
        <authorList>
            <person name="Behrendt U."/>
            <person name="Buchen C."/>
            <person name="Well R."/>
            <person name="Ulrich A."/>
            <person name="Rohe L."/>
            <person name="Kolb S."/>
            <person name="Schloter M."/>
            <person name="Horn M.A."/>
            <person name="Augustin J."/>
        </authorList>
    </citation>
    <scope>NUCLEOTIDE SEQUENCE [LARGE SCALE GENOMIC DNA]</scope>
    <source>
        <strain evidence="5 6">S4-C24</strain>
        <plasmid evidence="5 6">p1</plasmid>
    </source>
</reference>
<dbReference type="Proteomes" id="UP000829069">
    <property type="component" value="Plasmid p1"/>
</dbReference>
<comment type="similarity">
    <text evidence="3">Belongs to the aldehyde dehydrogenase family.</text>
</comment>
<feature type="active site" evidence="2">
    <location>
        <position position="266"/>
    </location>
</feature>
<keyword evidence="6" id="KW-1185">Reference proteome</keyword>
<gene>
    <name evidence="5" type="ORF">MNQ99_18530</name>
</gene>
<evidence type="ECO:0000256" key="1">
    <source>
        <dbReference type="ARBA" id="ARBA00023002"/>
    </source>
</evidence>
<dbReference type="InterPro" id="IPR015590">
    <property type="entry name" value="Aldehyde_DH_dom"/>
</dbReference>
<dbReference type="PROSITE" id="PS00070">
    <property type="entry name" value="ALDEHYDE_DEHYDR_CYS"/>
    <property type="match status" value="1"/>
</dbReference>
<dbReference type="InterPro" id="IPR016162">
    <property type="entry name" value="Ald_DH_N"/>
</dbReference>
<dbReference type="InterPro" id="IPR016161">
    <property type="entry name" value="Ald_DH/histidinol_DH"/>
</dbReference>
<dbReference type="Gene3D" id="3.40.309.10">
    <property type="entry name" value="Aldehyde Dehydrogenase, Chain A, domain 2"/>
    <property type="match status" value="1"/>
</dbReference>
<evidence type="ECO:0000313" key="5">
    <source>
        <dbReference type="EMBL" id="UNK47869.1"/>
    </source>
</evidence>
<keyword evidence="1 3" id="KW-0560">Oxidoreductase</keyword>
<accession>A0ABY3WJR3</accession>
<evidence type="ECO:0000313" key="6">
    <source>
        <dbReference type="Proteomes" id="UP000829069"/>
    </source>
</evidence>
<dbReference type="PROSITE" id="PS00687">
    <property type="entry name" value="ALDEHYDE_DEHYDR_GLU"/>
    <property type="match status" value="1"/>
</dbReference>
<proteinExistence type="inferred from homology"/>
<dbReference type="InterPro" id="IPR016160">
    <property type="entry name" value="Ald_DH_CS_CYS"/>
</dbReference>
<dbReference type="PANTHER" id="PTHR11699">
    <property type="entry name" value="ALDEHYDE DEHYDROGENASE-RELATED"/>
    <property type="match status" value="1"/>
</dbReference>
<feature type="domain" description="Aldehyde dehydrogenase" evidence="4">
    <location>
        <begin position="26"/>
        <end position="488"/>
    </location>
</feature>
<dbReference type="InterPro" id="IPR029510">
    <property type="entry name" value="Ald_DH_CS_GLU"/>
</dbReference>
<dbReference type="Pfam" id="PF00171">
    <property type="entry name" value="Aldedh"/>
    <property type="match status" value="1"/>
</dbReference>
<dbReference type="EMBL" id="CP093327">
    <property type="protein sequence ID" value="UNK47869.1"/>
    <property type="molecule type" value="Genomic_DNA"/>
</dbReference>
<evidence type="ECO:0000256" key="3">
    <source>
        <dbReference type="RuleBase" id="RU003345"/>
    </source>
</evidence>
<geneLocation type="plasmid" evidence="5 6">
    <name>p1</name>
</geneLocation>
<keyword evidence="5" id="KW-0614">Plasmid</keyword>
<evidence type="ECO:0000256" key="2">
    <source>
        <dbReference type="PROSITE-ProRule" id="PRU10007"/>
    </source>
</evidence>
<dbReference type="InterPro" id="IPR016163">
    <property type="entry name" value="Ald_DH_C"/>
</dbReference>
<name>A0ABY3WJR3_9MICC</name>
<protein>
    <submittedName>
        <fullName evidence="5">Aldehyde dehydrogenase family protein</fullName>
    </submittedName>
</protein>